<proteinExistence type="predicted"/>
<keyword evidence="2" id="KW-1185">Reference proteome</keyword>
<evidence type="ECO:0000313" key="2">
    <source>
        <dbReference type="Proteomes" id="UP001341840"/>
    </source>
</evidence>
<dbReference type="EMBL" id="JASCZI010122055">
    <property type="protein sequence ID" value="MED6163604.1"/>
    <property type="molecule type" value="Genomic_DNA"/>
</dbReference>
<gene>
    <name evidence="1" type="ORF">PIB30_081598</name>
</gene>
<reference evidence="1 2" key="1">
    <citation type="journal article" date="2023" name="Plants (Basel)">
        <title>Bridging the Gap: Combining Genomics and Transcriptomics Approaches to Understand Stylosanthes scabra, an Orphan Legume from the Brazilian Caatinga.</title>
        <authorList>
            <person name="Ferreira-Neto J.R.C."/>
            <person name="da Silva M.D."/>
            <person name="Binneck E."/>
            <person name="de Melo N.F."/>
            <person name="da Silva R.H."/>
            <person name="de Melo A.L.T.M."/>
            <person name="Pandolfi V."/>
            <person name="Bustamante F.O."/>
            <person name="Brasileiro-Vidal A.C."/>
            <person name="Benko-Iseppon A.M."/>
        </authorList>
    </citation>
    <scope>NUCLEOTIDE SEQUENCE [LARGE SCALE GENOMIC DNA]</scope>
    <source>
        <tissue evidence="1">Leaves</tissue>
    </source>
</reference>
<protein>
    <submittedName>
        <fullName evidence="1">Uncharacterized protein</fullName>
    </submittedName>
</protein>
<organism evidence="1 2">
    <name type="scientific">Stylosanthes scabra</name>
    <dbReference type="NCBI Taxonomy" id="79078"/>
    <lineage>
        <taxon>Eukaryota</taxon>
        <taxon>Viridiplantae</taxon>
        <taxon>Streptophyta</taxon>
        <taxon>Embryophyta</taxon>
        <taxon>Tracheophyta</taxon>
        <taxon>Spermatophyta</taxon>
        <taxon>Magnoliopsida</taxon>
        <taxon>eudicotyledons</taxon>
        <taxon>Gunneridae</taxon>
        <taxon>Pentapetalae</taxon>
        <taxon>rosids</taxon>
        <taxon>fabids</taxon>
        <taxon>Fabales</taxon>
        <taxon>Fabaceae</taxon>
        <taxon>Papilionoideae</taxon>
        <taxon>50 kb inversion clade</taxon>
        <taxon>dalbergioids sensu lato</taxon>
        <taxon>Dalbergieae</taxon>
        <taxon>Pterocarpus clade</taxon>
        <taxon>Stylosanthes</taxon>
    </lineage>
</organism>
<comment type="caution">
    <text evidence="1">The sequence shown here is derived from an EMBL/GenBank/DDBJ whole genome shotgun (WGS) entry which is preliminary data.</text>
</comment>
<evidence type="ECO:0000313" key="1">
    <source>
        <dbReference type="EMBL" id="MED6163604.1"/>
    </source>
</evidence>
<name>A0ABU6URT1_9FABA</name>
<accession>A0ABU6URT1</accession>
<sequence>MVEADFFLRYRLGSANAGRTILNGGAKAFRAIRDGGAKSESKCVMKSIFENAPPTWKREEQMHPLPTWQTELIMALVWLLDLLYKILRLEPWLILAAPKLALRLSSKIPNPQKYHKVRE</sequence>
<dbReference type="Proteomes" id="UP001341840">
    <property type="component" value="Unassembled WGS sequence"/>
</dbReference>